<dbReference type="Pfam" id="PF22725">
    <property type="entry name" value="GFO_IDH_MocA_C3"/>
    <property type="match status" value="1"/>
</dbReference>
<gene>
    <name evidence="7" type="ORF">DUE52_22785</name>
</gene>
<keyword evidence="8" id="KW-1185">Reference proteome</keyword>
<evidence type="ECO:0000256" key="1">
    <source>
        <dbReference type="ARBA" id="ARBA00001947"/>
    </source>
</evidence>
<evidence type="ECO:0000256" key="3">
    <source>
        <dbReference type="ARBA" id="ARBA00022723"/>
    </source>
</evidence>
<evidence type="ECO:0000313" key="8">
    <source>
        <dbReference type="Proteomes" id="UP000253383"/>
    </source>
</evidence>
<organism evidence="7 8">
    <name type="scientific">Larkinella punicea</name>
    <dbReference type="NCBI Taxonomy" id="2315727"/>
    <lineage>
        <taxon>Bacteria</taxon>
        <taxon>Pseudomonadati</taxon>
        <taxon>Bacteroidota</taxon>
        <taxon>Cytophagia</taxon>
        <taxon>Cytophagales</taxon>
        <taxon>Spirosomataceae</taxon>
        <taxon>Larkinella</taxon>
    </lineage>
</organism>
<dbReference type="RefSeq" id="WP_114408375.1">
    <property type="nucleotide sequence ID" value="NZ_QOWE01000021.1"/>
</dbReference>
<dbReference type="Gene3D" id="3.30.360.10">
    <property type="entry name" value="Dihydrodipicolinate Reductase, domain 2"/>
    <property type="match status" value="1"/>
</dbReference>
<proteinExistence type="inferred from homology"/>
<dbReference type="Pfam" id="PF08240">
    <property type="entry name" value="ADH_N"/>
    <property type="match status" value="1"/>
</dbReference>
<dbReference type="Proteomes" id="UP000253383">
    <property type="component" value="Unassembled WGS sequence"/>
</dbReference>
<dbReference type="InterPro" id="IPR055170">
    <property type="entry name" value="GFO_IDH_MocA-like_dom"/>
</dbReference>
<dbReference type="EMBL" id="QOWE01000021">
    <property type="protein sequence ID" value="RCR67143.1"/>
    <property type="molecule type" value="Genomic_DNA"/>
</dbReference>
<dbReference type="InterPro" id="IPR013149">
    <property type="entry name" value="ADH-like_C"/>
</dbReference>
<comment type="similarity">
    <text evidence="2">Belongs to the zinc-containing alcohol dehydrogenase family.</text>
</comment>
<dbReference type="InterPro" id="IPR013154">
    <property type="entry name" value="ADH-like_N"/>
</dbReference>
<dbReference type="SUPFAM" id="SSF51735">
    <property type="entry name" value="NAD(P)-binding Rossmann-fold domains"/>
    <property type="match status" value="2"/>
</dbReference>
<protein>
    <submittedName>
        <fullName evidence="7">Dehydrogenase</fullName>
    </submittedName>
</protein>
<keyword evidence="3" id="KW-0479">Metal-binding</keyword>
<evidence type="ECO:0000256" key="5">
    <source>
        <dbReference type="ARBA" id="ARBA00023002"/>
    </source>
</evidence>
<dbReference type="GO" id="GO:0016491">
    <property type="term" value="F:oxidoreductase activity"/>
    <property type="evidence" value="ECO:0007669"/>
    <property type="project" value="UniProtKB-KW"/>
</dbReference>
<keyword evidence="5" id="KW-0560">Oxidoreductase</keyword>
<sequence>MKQLILHLKTGNTILEDIPAPQVRRGQVLIQTRRTLVSLGTERMLVEFSRGSLISKARQQPDRVKQVLEKIRTDGLIPTLETVFNKLDQPLPLGYCNVGEVVAVGDGVTDLAVGDRVASNGHHAEVVCVPRNLVARVPDRVSDDEAVFTVIGSIGLQGVRLLNPTLGETVVVVGLGLIGLLTAELLRLNGCRVIGLDVDEKKLELARSRGVIALNPAGGSDAVKAVLVLTQGVGADGVVITASAKSDELISQAARMSRKRGRIVLVGVIGLNLSRAEFYEKELTFQVSCSYGPGRYDDLYEQQGADYPLPFVRWTQNRNFQTILQLLETGQLDVKPLITEVVPFENFDRIYREISHSASIASLLSYPEKRDLKPVVRLRESRYESVGTAVAGLIGAGNFTSAVLLPALKQTGIALKTIASANGLNGTLLAQKYDIALSTTDYREVLNDPEINLVVITTRHQQHARMTREALLAGKHVFVEKPLAIYEDELQQLVEVHQQTDKTVLVGFNRRFSPHVQKMKALLGGSASGDVPMNVIATMNAGFIPATSWVHDRAVGGGRIPGEACHYVDLITFLTGSRVVAVCMNAMGRQTSETSDSASLLLRYENGSTGVVNYFANGSKAYAKERFEVYSQERTLVLDNFRTLKGYGFKGFSDLSTQQDKGHKAQFQRLVAQVRTGGEPLIPFNELVNTTRTMLAALQSLKTRRWVEVATGISVTQSTEPSPIL</sequence>
<dbReference type="InterPro" id="IPR000683">
    <property type="entry name" value="Gfo/Idh/MocA-like_OxRdtase_N"/>
</dbReference>
<comment type="caution">
    <text evidence="7">The sequence shown here is derived from an EMBL/GenBank/DDBJ whole genome shotgun (WGS) entry which is preliminary data.</text>
</comment>
<evidence type="ECO:0000259" key="6">
    <source>
        <dbReference type="SMART" id="SM00829"/>
    </source>
</evidence>
<reference evidence="7 8" key="1">
    <citation type="submission" date="2018-07" db="EMBL/GenBank/DDBJ databases">
        <title>Genome analysis of Larkinella rosea.</title>
        <authorList>
            <person name="Zhou Z."/>
            <person name="Wang G."/>
        </authorList>
    </citation>
    <scope>NUCLEOTIDE SEQUENCE [LARGE SCALE GENOMIC DNA]</scope>
    <source>
        <strain evidence="8">zzj9</strain>
    </source>
</reference>
<keyword evidence="4" id="KW-0862">Zinc</keyword>
<accession>A0A368JKQ8</accession>
<dbReference type="PANTHER" id="PTHR43350">
    <property type="entry name" value="NAD-DEPENDENT ALCOHOL DEHYDROGENASE"/>
    <property type="match status" value="1"/>
</dbReference>
<evidence type="ECO:0000256" key="4">
    <source>
        <dbReference type="ARBA" id="ARBA00022833"/>
    </source>
</evidence>
<dbReference type="CDD" id="cd08255">
    <property type="entry name" value="2-desacetyl-2-hydroxyethyl_bacteriochlorophyllide_like"/>
    <property type="match status" value="1"/>
</dbReference>
<dbReference type="PANTHER" id="PTHR43350:SF19">
    <property type="entry name" value="D-GULOSIDE 3-DEHYDROGENASE"/>
    <property type="match status" value="1"/>
</dbReference>
<dbReference type="GO" id="GO:0046872">
    <property type="term" value="F:metal ion binding"/>
    <property type="evidence" value="ECO:0007669"/>
    <property type="project" value="UniProtKB-KW"/>
</dbReference>
<dbReference type="SMART" id="SM00829">
    <property type="entry name" value="PKS_ER"/>
    <property type="match status" value="1"/>
</dbReference>
<dbReference type="InterPro" id="IPR020843">
    <property type="entry name" value="ER"/>
</dbReference>
<dbReference type="GO" id="GO:0000166">
    <property type="term" value="F:nucleotide binding"/>
    <property type="evidence" value="ECO:0007669"/>
    <property type="project" value="InterPro"/>
</dbReference>
<evidence type="ECO:0000313" key="7">
    <source>
        <dbReference type="EMBL" id="RCR67143.1"/>
    </source>
</evidence>
<dbReference type="Pfam" id="PF00107">
    <property type="entry name" value="ADH_zinc_N"/>
    <property type="match status" value="1"/>
</dbReference>
<dbReference type="InterPro" id="IPR011032">
    <property type="entry name" value="GroES-like_sf"/>
</dbReference>
<feature type="domain" description="Enoyl reductase (ER)" evidence="6">
    <location>
        <begin position="75"/>
        <end position="360"/>
    </location>
</feature>
<dbReference type="Gene3D" id="3.90.180.10">
    <property type="entry name" value="Medium-chain alcohol dehydrogenases, catalytic domain"/>
    <property type="match status" value="2"/>
</dbReference>
<dbReference type="SUPFAM" id="SSF55347">
    <property type="entry name" value="Glyceraldehyde-3-phosphate dehydrogenase-like, C-terminal domain"/>
    <property type="match status" value="1"/>
</dbReference>
<dbReference type="AlphaFoldDB" id="A0A368JKQ8"/>
<dbReference type="OrthoDB" id="9781031at2"/>
<evidence type="ECO:0000256" key="2">
    <source>
        <dbReference type="ARBA" id="ARBA00008072"/>
    </source>
</evidence>
<name>A0A368JKQ8_9BACT</name>
<dbReference type="Gene3D" id="3.40.50.720">
    <property type="entry name" value="NAD(P)-binding Rossmann-like Domain"/>
    <property type="match status" value="2"/>
</dbReference>
<dbReference type="SUPFAM" id="SSF50129">
    <property type="entry name" value="GroES-like"/>
    <property type="match status" value="1"/>
</dbReference>
<comment type="cofactor">
    <cofactor evidence="1">
        <name>Zn(2+)</name>
        <dbReference type="ChEBI" id="CHEBI:29105"/>
    </cofactor>
</comment>
<dbReference type="InterPro" id="IPR036291">
    <property type="entry name" value="NAD(P)-bd_dom_sf"/>
</dbReference>
<dbReference type="Pfam" id="PF01408">
    <property type="entry name" value="GFO_IDH_MocA"/>
    <property type="match status" value="1"/>
</dbReference>